<evidence type="ECO:0000259" key="3">
    <source>
        <dbReference type="Pfam" id="PF08574"/>
    </source>
</evidence>
<proteinExistence type="inferred from homology"/>
<feature type="compositionally biased region" description="Basic and acidic residues" evidence="2">
    <location>
        <begin position="301"/>
        <end position="312"/>
    </location>
</feature>
<feature type="compositionally biased region" description="Acidic residues" evidence="2">
    <location>
        <begin position="330"/>
        <end position="353"/>
    </location>
</feature>
<evidence type="ECO:0000313" key="5">
    <source>
        <dbReference type="Proteomes" id="UP001419268"/>
    </source>
</evidence>
<feature type="region of interest" description="Disordered" evidence="2">
    <location>
        <begin position="251"/>
        <end position="361"/>
    </location>
</feature>
<dbReference type="EMBL" id="JBBNAG010000002">
    <property type="protein sequence ID" value="KAK9159235.1"/>
    <property type="molecule type" value="Genomic_DNA"/>
</dbReference>
<evidence type="ECO:0000256" key="1">
    <source>
        <dbReference type="ARBA" id="ARBA00010218"/>
    </source>
</evidence>
<organism evidence="4 5">
    <name type="scientific">Stephania cephalantha</name>
    <dbReference type="NCBI Taxonomy" id="152367"/>
    <lineage>
        <taxon>Eukaryota</taxon>
        <taxon>Viridiplantae</taxon>
        <taxon>Streptophyta</taxon>
        <taxon>Embryophyta</taxon>
        <taxon>Tracheophyta</taxon>
        <taxon>Spermatophyta</taxon>
        <taxon>Magnoliopsida</taxon>
        <taxon>Ranunculales</taxon>
        <taxon>Menispermaceae</taxon>
        <taxon>Menispermoideae</taxon>
        <taxon>Cissampelideae</taxon>
        <taxon>Stephania</taxon>
    </lineage>
</organism>
<dbReference type="Proteomes" id="UP001419268">
    <property type="component" value="Unassembled WGS sequence"/>
</dbReference>
<dbReference type="InterPro" id="IPR013883">
    <property type="entry name" value="TF_Iwr1_dom"/>
</dbReference>
<evidence type="ECO:0000313" key="4">
    <source>
        <dbReference type="EMBL" id="KAK9159235.1"/>
    </source>
</evidence>
<feature type="compositionally biased region" description="Acidic residues" evidence="2">
    <location>
        <begin position="260"/>
        <end position="280"/>
    </location>
</feature>
<accession>A0AAP0PXV0</accession>
<dbReference type="Pfam" id="PF08574">
    <property type="entry name" value="Iwr1"/>
    <property type="match status" value="1"/>
</dbReference>
<feature type="domain" description="Transcription factor Iwr1" evidence="3">
    <location>
        <begin position="231"/>
        <end position="293"/>
    </location>
</feature>
<keyword evidence="5" id="KW-1185">Reference proteome</keyword>
<reference evidence="4 5" key="1">
    <citation type="submission" date="2024-01" db="EMBL/GenBank/DDBJ databases">
        <title>Genome assemblies of Stephania.</title>
        <authorList>
            <person name="Yang L."/>
        </authorList>
    </citation>
    <scope>NUCLEOTIDE SEQUENCE [LARGE SCALE GENOMIC DNA]</scope>
    <source>
        <strain evidence="4">JXDWG</strain>
        <tissue evidence="4">Leaf</tissue>
    </source>
</reference>
<feature type="compositionally biased region" description="Acidic residues" evidence="2">
    <location>
        <begin position="289"/>
        <end position="300"/>
    </location>
</feature>
<gene>
    <name evidence="4" type="ORF">Scep_005809</name>
</gene>
<sequence length="361" mass="41270">MADIGESSSSNADPSNPKPVIVRVKRKSSQSPLEAFWLEINERPLKRQLLDLKSLSISDAPGKENPEECKLKKVLVQHVETVSSSEASIGLLQSFVSSSAVASGNNGKVEERRKTFKNEDTKQDRLLSKARQNHENLVKNARFEQIWKRRKGDKDTVSDDSLREICHLYDVVRVDPDEEKHDMVNEAEYGIDTSLEENAILCNYLPLIRDFLPSAAAEIESDLRSYLHKGDDYVYDLYAVQSELTTTDKNESAYPLVQVQDDEDYYDGPSDSEYESDDSNAENNPLNEYPDEEISEDEDGESKTSSEERESESSDDEVAQGENRRFTNFSEDEGPMYEDVEDYDYIIEDEDDEGSWKWQHR</sequence>
<dbReference type="PANTHER" id="PTHR31934">
    <property type="entry name" value="ALPHA/BETA-HYDROLASES SUPERFAMILY PROTEIN"/>
    <property type="match status" value="1"/>
</dbReference>
<evidence type="ECO:0000256" key="2">
    <source>
        <dbReference type="SAM" id="MobiDB-lite"/>
    </source>
</evidence>
<feature type="compositionally biased region" description="Polar residues" evidence="2">
    <location>
        <begin position="1"/>
        <end position="14"/>
    </location>
</feature>
<comment type="caution">
    <text evidence="4">The sequence shown here is derived from an EMBL/GenBank/DDBJ whole genome shotgun (WGS) entry which is preliminary data.</text>
</comment>
<dbReference type="PANTHER" id="PTHR31934:SF2">
    <property type="entry name" value="RNA-DIRECTED DNA METHYLATION 4"/>
    <property type="match status" value="1"/>
</dbReference>
<protein>
    <recommendedName>
        <fullName evidence="3">Transcription factor Iwr1 domain-containing protein</fullName>
    </recommendedName>
</protein>
<name>A0AAP0PXV0_9MAGN</name>
<feature type="region of interest" description="Disordered" evidence="2">
    <location>
        <begin position="1"/>
        <end position="31"/>
    </location>
</feature>
<comment type="similarity">
    <text evidence="1">Belongs to the IWR1/SLC7A6OS family.</text>
</comment>
<dbReference type="AlphaFoldDB" id="A0AAP0PXV0"/>